<feature type="compositionally biased region" description="Low complexity" evidence="1">
    <location>
        <begin position="158"/>
        <end position="182"/>
    </location>
</feature>
<evidence type="ECO:0000313" key="2">
    <source>
        <dbReference type="EMBL" id="TDP81670.1"/>
    </source>
</evidence>
<keyword evidence="3" id="KW-1185">Reference proteome</keyword>
<evidence type="ECO:0000256" key="1">
    <source>
        <dbReference type="SAM" id="MobiDB-lite"/>
    </source>
</evidence>
<reference evidence="2 3" key="1">
    <citation type="submission" date="2019-03" db="EMBL/GenBank/DDBJ databases">
        <title>Genomic Encyclopedia of Type Strains, Phase IV (KMG-IV): sequencing the most valuable type-strain genomes for metagenomic binning, comparative biology and taxonomic classification.</title>
        <authorList>
            <person name="Goeker M."/>
        </authorList>
    </citation>
    <scope>NUCLEOTIDE SEQUENCE [LARGE SCALE GENOMIC DNA]</scope>
    <source>
        <strain evidence="2 3">DSM 11901</strain>
    </source>
</reference>
<evidence type="ECO:0000313" key="3">
    <source>
        <dbReference type="Proteomes" id="UP000294593"/>
    </source>
</evidence>
<feature type="compositionally biased region" description="Low complexity" evidence="1">
    <location>
        <begin position="228"/>
        <end position="263"/>
    </location>
</feature>
<comment type="caution">
    <text evidence="2">The sequence shown here is derived from an EMBL/GenBank/DDBJ whole genome shotgun (WGS) entry which is preliminary data.</text>
</comment>
<dbReference type="Proteomes" id="UP000294593">
    <property type="component" value="Unassembled WGS sequence"/>
</dbReference>
<feature type="compositionally biased region" description="Low complexity" evidence="1">
    <location>
        <begin position="138"/>
        <end position="150"/>
    </location>
</feature>
<organism evidence="2 3">
    <name type="scientific">Aquabacterium commune</name>
    <dbReference type="NCBI Taxonomy" id="70586"/>
    <lineage>
        <taxon>Bacteria</taxon>
        <taxon>Pseudomonadati</taxon>
        <taxon>Pseudomonadota</taxon>
        <taxon>Betaproteobacteria</taxon>
        <taxon>Burkholderiales</taxon>
        <taxon>Aquabacterium</taxon>
    </lineage>
</organism>
<feature type="region of interest" description="Disordered" evidence="1">
    <location>
        <begin position="138"/>
        <end position="184"/>
    </location>
</feature>
<accession>A0A4R6R6T9</accession>
<dbReference type="AlphaFoldDB" id="A0A4R6R6T9"/>
<sequence>MPTRPPSPDPSGDTPRASAFSGLGAGLDFFQDWLKAAGSALPNMPGHASNPGLSSWAMPTLDPEELDKRIQDLKTVQFWLEQNSRMVAMTIQGLEVQKMTLSTLKGMNVSMDSLRDALKARNVASDMAAAFAATTAPPASPFASPFASRPSAPPAPEPEATGSDDPPADTASAASSGDASAGAGAGAELINPMRWWDTLTEQFTHLASQASQTAQTVGTSMSDLLAQTAQTTQAHQPANASATAATEAAAPKASARKAAAGKSPARKAPAKAPAKPAAKR</sequence>
<feature type="region of interest" description="Disordered" evidence="1">
    <location>
        <begin position="1"/>
        <end position="20"/>
    </location>
</feature>
<protein>
    <submittedName>
        <fullName evidence="2">Uncharacterized protein</fullName>
    </submittedName>
</protein>
<dbReference type="NCBIfam" id="NF043076">
    <property type="entry name" value="PHA_gran_PhaM"/>
    <property type="match status" value="1"/>
</dbReference>
<dbReference type="RefSeq" id="WP_133609809.1">
    <property type="nucleotide sequence ID" value="NZ_SNXW01000007.1"/>
</dbReference>
<dbReference type="OrthoDB" id="8566581at2"/>
<feature type="compositionally biased region" description="Low complexity" evidence="1">
    <location>
        <begin position="270"/>
        <end position="280"/>
    </location>
</feature>
<proteinExistence type="predicted"/>
<name>A0A4R6R6T9_9BURK</name>
<feature type="region of interest" description="Disordered" evidence="1">
    <location>
        <begin position="228"/>
        <end position="280"/>
    </location>
</feature>
<dbReference type="InterPro" id="IPR050026">
    <property type="entry name" value="PHA_gran_PhaM_N"/>
</dbReference>
<gene>
    <name evidence="2" type="ORF">EV672_107101</name>
</gene>
<dbReference type="EMBL" id="SNXW01000007">
    <property type="protein sequence ID" value="TDP81670.1"/>
    <property type="molecule type" value="Genomic_DNA"/>
</dbReference>